<dbReference type="SUPFAM" id="SSF51735">
    <property type="entry name" value="NAD(P)-binding Rossmann-fold domains"/>
    <property type="match status" value="1"/>
</dbReference>
<dbReference type="PIRSF" id="PIRSF000126">
    <property type="entry name" value="11-beta-HSD1"/>
    <property type="match status" value="1"/>
</dbReference>
<dbReference type="AlphaFoldDB" id="A0A0F9U1N5"/>
<dbReference type="PRINTS" id="PR00081">
    <property type="entry name" value="GDHRDH"/>
</dbReference>
<dbReference type="PRINTS" id="PR00080">
    <property type="entry name" value="SDRFAMILY"/>
</dbReference>
<organism evidence="3">
    <name type="scientific">marine sediment metagenome</name>
    <dbReference type="NCBI Taxonomy" id="412755"/>
    <lineage>
        <taxon>unclassified sequences</taxon>
        <taxon>metagenomes</taxon>
        <taxon>ecological metagenomes</taxon>
    </lineage>
</organism>
<gene>
    <name evidence="3" type="ORF">LCGC14_0583950</name>
</gene>
<dbReference type="GO" id="GO:0016491">
    <property type="term" value="F:oxidoreductase activity"/>
    <property type="evidence" value="ECO:0007669"/>
    <property type="project" value="UniProtKB-KW"/>
</dbReference>
<comment type="caution">
    <text evidence="3">The sequence shown here is derived from an EMBL/GenBank/DDBJ whole genome shotgun (WGS) entry which is preliminary data.</text>
</comment>
<keyword evidence="2" id="KW-0560">Oxidoreductase</keyword>
<sequence>MSCDDNNKEKSAEMTGTALITGASSGIGKEFARIHASKKGDVILVARREASLIELKNELEAKEGIVAHVMTCDLARTGAAEELFNRVKAAELKVDILINNAGFGGAGRHVERPLADELEMIDLNIKALVTLTHRFAADMTAAGHGRILNVGSTAGFMPGALQAVYFATKAFVNSFSQAIDQELRGNGVTCTVLTPGYVETEFAKRSNLEDTPLAKNGATAQSVAQYGYDAMLAGDLVAVNERKLSFAVNWVIPLLPRRMVLKMTQKMQTKKTG</sequence>
<dbReference type="CDD" id="cd05233">
    <property type="entry name" value="SDR_c"/>
    <property type="match status" value="1"/>
</dbReference>
<reference evidence="3" key="1">
    <citation type="journal article" date="2015" name="Nature">
        <title>Complex archaea that bridge the gap between prokaryotes and eukaryotes.</title>
        <authorList>
            <person name="Spang A."/>
            <person name="Saw J.H."/>
            <person name="Jorgensen S.L."/>
            <person name="Zaremba-Niedzwiedzka K."/>
            <person name="Martijn J."/>
            <person name="Lind A.E."/>
            <person name="van Eijk R."/>
            <person name="Schleper C."/>
            <person name="Guy L."/>
            <person name="Ettema T.J."/>
        </authorList>
    </citation>
    <scope>NUCLEOTIDE SEQUENCE</scope>
</reference>
<dbReference type="PANTHER" id="PTHR42901:SF1">
    <property type="entry name" value="ALCOHOL DEHYDROGENASE"/>
    <property type="match status" value="1"/>
</dbReference>
<name>A0A0F9U1N5_9ZZZZ</name>
<dbReference type="EMBL" id="LAZR01000892">
    <property type="protein sequence ID" value="KKN55256.1"/>
    <property type="molecule type" value="Genomic_DNA"/>
</dbReference>
<comment type="similarity">
    <text evidence="1">Belongs to the short-chain dehydrogenases/reductases (SDR) family.</text>
</comment>
<dbReference type="InterPro" id="IPR002347">
    <property type="entry name" value="SDR_fam"/>
</dbReference>
<accession>A0A0F9U1N5</accession>
<proteinExistence type="inferred from homology"/>
<dbReference type="InterPro" id="IPR036291">
    <property type="entry name" value="NAD(P)-bd_dom_sf"/>
</dbReference>
<evidence type="ECO:0000256" key="2">
    <source>
        <dbReference type="ARBA" id="ARBA00023002"/>
    </source>
</evidence>
<dbReference type="PANTHER" id="PTHR42901">
    <property type="entry name" value="ALCOHOL DEHYDROGENASE"/>
    <property type="match status" value="1"/>
</dbReference>
<dbReference type="Gene3D" id="3.40.50.720">
    <property type="entry name" value="NAD(P)-binding Rossmann-like Domain"/>
    <property type="match status" value="1"/>
</dbReference>
<dbReference type="Pfam" id="PF00106">
    <property type="entry name" value="adh_short"/>
    <property type="match status" value="1"/>
</dbReference>
<evidence type="ECO:0008006" key="4">
    <source>
        <dbReference type="Google" id="ProtNLM"/>
    </source>
</evidence>
<evidence type="ECO:0000256" key="1">
    <source>
        <dbReference type="ARBA" id="ARBA00006484"/>
    </source>
</evidence>
<evidence type="ECO:0000313" key="3">
    <source>
        <dbReference type="EMBL" id="KKN55256.1"/>
    </source>
</evidence>
<protein>
    <recommendedName>
        <fullName evidence="4">Short-chain dehydrogenase/reductase SDR</fullName>
    </recommendedName>
</protein>